<dbReference type="InterPro" id="IPR000847">
    <property type="entry name" value="LysR_HTH_N"/>
</dbReference>
<dbReference type="Gene3D" id="3.40.190.290">
    <property type="match status" value="1"/>
</dbReference>
<dbReference type="CDD" id="cd08420">
    <property type="entry name" value="PBP2_CysL_like"/>
    <property type="match status" value="1"/>
</dbReference>
<dbReference type="AlphaFoldDB" id="A0A2H9TBQ3"/>
<keyword evidence="4" id="KW-0804">Transcription</keyword>
<sequence length="296" mass="33102">MHITLRQLQIFRAVAQCARVTAAAETLHISQPAASMALSELEKHLGPLFDRHQGSSLTLNDSGRALLPKACELMDRTAEIEAQFSGDASYRHGFLIVNASSTIGNNLMPYILGNFTDKNPDIRVEMTIENTHQIERRLLDFDIDMGVVEGISLHPDIEATPWSSDELVIVCPPNHPLANQRVNLSDLAQEHWILRESGSGTRALFDEIVAPGIGQPAIKMVLNRSEAIKEAVTEGQGLTCISALSVKRSIKKGNMGRIFVRDLKLQRHFYLLVHKQKYRSCILNRLFNFILQFPVQ</sequence>
<proteinExistence type="inferred from homology"/>
<feature type="domain" description="HTH lysR-type" evidence="5">
    <location>
        <begin position="3"/>
        <end position="58"/>
    </location>
</feature>
<dbReference type="EMBL" id="NSIT01000010">
    <property type="protein sequence ID" value="PJE80634.1"/>
    <property type="molecule type" value="Genomic_DNA"/>
</dbReference>
<dbReference type="GO" id="GO:0003700">
    <property type="term" value="F:DNA-binding transcription factor activity"/>
    <property type="evidence" value="ECO:0007669"/>
    <property type="project" value="InterPro"/>
</dbReference>
<name>A0A2H9TBQ3_9ZZZZ</name>
<dbReference type="PANTHER" id="PTHR30126:SF94">
    <property type="entry name" value="LYSR FAMILY TRANSCRIPTIONAL REGULATOR"/>
    <property type="match status" value="1"/>
</dbReference>
<dbReference type="SUPFAM" id="SSF46785">
    <property type="entry name" value="Winged helix' DNA-binding domain"/>
    <property type="match status" value="1"/>
</dbReference>
<evidence type="ECO:0000256" key="4">
    <source>
        <dbReference type="ARBA" id="ARBA00023163"/>
    </source>
</evidence>
<keyword evidence="2" id="KW-0805">Transcription regulation</keyword>
<dbReference type="Pfam" id="PF00126">
    <property type="entry name" value="HTH_1"/>
    <property type="match status" value="1"/>
</dbReference>
<evidence type="ECO:0000259" key="5">
    <source>
        <dbReference type="PROSITE" id="PS50931"/>
    </source>
</evidence>
<organism evidence="6">
    <name type="scientific">invertebrate metagenome</name>
    <dbReference type="NCBI Taxonomy" id="1711999"/>
    <lineage>
        <taxon>unclassified sequences</taxon>
        <taxon>metagenomes</taxon>
        <taxon>organismal metagenomes</taxon>
    </lineage>
</organism>
<dbReference type="PROSITE" id="PS50931">
    <property type="entry name" value="HTH_LYSR"/>
    <property type="match status" value="1"/>
</dbReference>
<dbReference type="InterPro" id="IPR036388">
    <property type="entry name" value="WH-like_DNA-bd_sf"/>
</dbReference>
<evidence type="ECO:0000256" key="1">
    <source>
        <dbReference type="ARBA" id="ARBA00009437"/>
    </source>
</evidence>
<dbReference type="SUPFAM" id="SSF53850">
    <property type="entry name" value="Periplasmic binding protein-like II"/>
    <property type="match status" value="1"/>
</dbReference>
<dbReference type="PANTHER" id="PTHR30126">
    <property type="entry name" value="HTH-TYPE TRANSCRIPTIONAL REGULATOR"/>
    <property type="match status" value="1"/>
</dbReference>
<evidence type="ECO:0000313" key="6">
    <source>
        <dbReference type="EMBL" id="PJE80634.1"/>
    </source>
</evidence>
<dbReference type="Gene3D" id="1.10.10.10">
    <property type="entry name" value="Winged helix-like DNA-binding domain superfamily/Winged helix DNA-binding domain"/>
    <property type="match status" value="1"/>
</dbReference>
<evidence type="ECO:0000256" key="3">
    <source>
        <dbReference type="ARBA" id="ARBA00023125"/>
    </source>
</evidence>
<reference evidence="6" key="1">
    <citation type="journal article" date="2017" name="Appl. Environ. Microbiol.">
        <title>Molecular characterization of an Endozoicomonas-like organism causing infection in king scallop Pecten maximus L.</title>
        <authorList>
            <person name="Cano I."/>
            <person name="van Aerle R."/>
            <person name="Ross S."/>
            <person name="Verner-Jeffreys D.W."/>
            <person name="Paley R.K."/>
            <person name="Rimmer G."/>
            <person name="Ryder D."/>
            <person name="Hooper P."/>
            <person name="Stone D."/>
            <person name="Feist S.W."/>
        </authorList>
    </citation>
    <scope>NUCLEOTIDE SEQUENCE</scope>
</reference>
<dbReference type="GO" id="GO:0000976">
    <property type="term" value="F:transcription cis-regulatory region binding"/>
    <property type="evidence" value="ECO:0007669"/>
    <property type="project" value="TreeGrafter"/>
</dbReference>
<comment type="caution">
    <text evidence="6">The sequence shown here is derived from an EMBL/GenBank/DDBJ whole genome shotgun (WGS) entry which is preliminary data.</text>
</comment>
<dbReference type="Pfam" id="PF03466">
    <property type="entry name" value="LysR_substrate"/>
    <property type="match status" value="1"/>
</dbReference>
<dbReference type="InterPro" id="IPR005119">
    <property type="entry name" value="LysR_subst-bd"/>
</dbReference>
<gene>
    <name evidence="6" type="primary">cysL</name>
    <name evidence="6" type="ORF">CI610_00373</name>
</gene>
<evidence type="ECO:0000256" key="2">
    <source>
        <dbReference type="ARBA" id="ARBA00023015"/>
    </source>
</evidence>
<accession>A0A2H9TBQ3</accession>
<dbReference type="InterPro" id="IPR036390">
    <property type="entry name" value="WH_DNA-bd_sf"/>
</dbReference>
<protein>
    <submittedName>
        <fullName evidence="6">HTH-type transcriptional regulator CysL</fullName>
    </submittedName>
</protein>
<keyword evidence="3" id="KW-0238">DNA-binding</keyword>
<comment type="similarity">
    <text evidence="1">Belongs to the LysR transcriptional regulatory family.</text>
</comment>